<comment type="caution">
    <text evidence="8">The sequence shown here is derived from an EMBL/GenBank/DDBJ whole genome shotgun (WGS) entry which is preliminary data.</text>
</comment>
<evidence type="ECO:0000256" key="7">
    <source>
        <dbReference type="SAM" id="MobiDB-lite"/>
    </source>
</evidence>
<dbReference type="Gene3D" id="3.90.226.10">
    <property type="entry name" value="2-enoyl-CoA Hydratase, Chain A, domain 1"/>
    <property type="match status" value="1"/>
</dbReference>
<reference evidence="8 9" key="1">
    <citation type="submission" date="2020-08" db="EMBL/GenBank/DDBJ databases">
        <title>Genomic Encyclopedia of Type Strains, Phase IV (KMG-IV): sequencing the most valuable type-strain genomes for metagenomic binning, comparative biology and taxonomic classification.</title>
        <authorList>
            <person name="Goeker M."/>
        </authorList>
    </citation>
    <scope>NUCLEOTIDE SEQUENCE [LARGE SCALE GENOMIC DNA]</scope>
    <source>
        <strain evidence="8 9">DSM 16325</strain>
    </source>
</reference>
<sequence length="349" mass="38888">MPFWKFIVNQATETEPESVELRIEGDIVDDDEVWIYEWFGQPATAPNAFKEELSQFKGKDITVWIDSYGGSVFAAAGIYNALKEHNGKITVKIDGKAMSAASVIAMAGDEVLMSPMAVMMIHNPLTAAYGNMHDLRKVADILDTIKESIVNAYALKTGRSRSKISQMMDDETWMSANVAVKEGFADGILYQDQPLDVANMSQFAFSRLAVVNSAKESIKSLLRFNGIKMSNNNQSQNYASSPRFIVGDRVEVLSPHTEGHATGEVREAVLTWTYGIVFDGMEDMGIHHWYVESELQPVEQSGNDGNNDMNGNDGMTDKKKKKKKQHDMPGMESDNKVEKEKLLLELDLL</sequence>
<dbReference type="Pfam" id="PF00574">
    <property type="entry name" value="CLP_protease"/>
    <property type="match status" value="1"/>
</dbReference>
<organism evidence="8 9">
    <name type="scientific">Anoxybacteroides tepidamans</name>
    <dbReference type="NCBI Taxonomy" id="265948"/>
    <lineage>
        <taxon>Bacteria</taxon>
        <taxon>Bacillati</taxon>
        <taxon>Bacillota</taxon>
        <taxon>Bacilli</taxon>
        <taxon>Bacillales</taxon>
        <taxon>Anoxybacillaceae</taxon>
        <taxon>Anoxybacteroides</taxon>
    </lineage>
</organism>
<evidence type="ECO:0000313" key="8">
    <source>
        <dbReference type="EMBL" id="MBB5325194.1"/>
    </source>
</evidence>
<evidence type="ECO:0000256" key="1">
    <source>
        <dbReference type="ARBA" id="ARBA00007039"/>
    </source>
</evidence>
<dbReference type="Proteomes" id="UP000520011">
    <property type="component" value="Unassembled WGS sequence"/>
</dbReference>
<evidence type="ECO:0000256" key="4">
    <source>
        <dbReference type="ARBA" id="ARBA00022801"/>
    </source>
</evidence>
<evidence type="ECO:0000256" key="2">
    <source>
        <dbReference type="ARBA" id="ARBA00022490"/>
    </source>
</evidence>
<dbReference type="InterPro" id="IPR029045">
    <property type="entry name" value="ClpP/crotonase-like_dom_sf"/>
</dbReference>
<dbReference type="GO" id="GO:0009368">
    <property type="term" value="C:endopeptidase Clp complex"/>
    <property type="evidence" value="ECO:0007669"/>
    <property type="project" value="TreeGrafter"/>
</dbReference>
<evidence type="ECO:0000256" key="3">
    <source>
        <dbReference type="ARBA" id="ARBA00022670"/>
    </source>
</evidence>
<dbReference type="CDD" id="cd07016">
    <property type="entry name" value="S14_ClpP_1"/>
    <property type="match status" value="1"/>
</dbReference>
<dbReference type="GO" id="GO:0004252">
    <property type="term" value="F:serine-type endopeptidase activity"/>
    <property type="evidence" value="ECO:0007669"/>
    <property type="project" value="InterPro"/>
</dbReference>
<dbReference type="AlphaFoldDB" id="A0A7W8IT00"/>
<dbReference type="PANTHER" id="PTHR10381">
    <property type="entry name" value="ATP-DEPENDENT CLP PROTEASE PROTEOLYTIC SUBUNIT"/>
    <property type="match status" value="1"/>
</dbReference>
<gene>
    <name evidence="8" type="ORF">HNQ34_002294</name>
</gene>
<feature type="region of interest" description="Disordered" evidence="7">
    <location>
        <begin position="298"/>
        <end position="338"/>
    </location>
</feature>
<evidence type="ECO:0000313" key="9">
    <source>
        <dbReference type="Proteomes" id="UP000520011"/>
    </source>
</evidence>
<dbReference type="GO" id="GO:0006515">
    <property type="term" value="P:protein quality control for misfolded or incompletely synthesized proteins"/>
    <property type="evidence" value="ECO:0007669"/>
    <property type="project" value="TreeGrafter"/>
</dbReference>
<keyword evidence="2" id="KW-0963">Cytoplasm</keyword>
<feature type="compositionally biased region" description="Basic and acidic residues" evidence="7">
    <location>
        <begin position="326"/>
        <end position="338"/>
    </location>
</feature>
<dbReference type="RefSeq" id="WP_246364093.1">
    <property type="nucleotide sequence ID" value="NZ_JACHEP010000013.1"/>
</dbReference>
<protein>
    <recommendedName>
        <fullName evidence="6">ATP-dependent Clp protease proteolytic subunit</fullName>
    </recommendedName>
</protein>
<dbReference type="GO" id="GO:0051117">
    <property type="term" value="F:ATPase binding"/>
    <property type="evidence" value="ECO:0007669"/>
    <property type="project" value="TreeGrafter"/>
</dbReference>
<dbReference type="NCBIfam" id="NF045542">
    <property type="entry name" value="Clp_rel_HeadMat"/>
    <property type="match status" value="1"/>
</dbReference>
<dbReference type="PANTHER" id="PTHR10381:SF70">
    <property type="entry name" value="ATP-DEPENDENT CLP PROTEASE PROTEOLYTIC SUBUNIT"/>
    <property type="match status" value="1"/>
</dbReference>
<comment type="similarity">
    <text evidence="1 6">Belongs to the peptidase S14 family.</text>
</comment>
<evidence type="ECO:0000256" key="5">
    <source>
        <dbReference type="ARBA" id="ARBA00022825"/>
    </source>
</evidence>
<dbReference type="GO" id="GO:0004176">
    <property type="term" value="F:ATP-dependent peptidase activity"/>
    <property type="evidence" value="ECO:0007669"/>
    <property type="project" value="InterPro"/>
</dbReference>
<dbReference type="InterPro" id="IPR001907">
    <property type="entry name" value="ClpP"/>
</dbReference>
<name>A0A7W8IT00_9BACL</name>
<keyword evidence="5" id="KW-0720">Serine protease</keyword>
<dbReference type="SUPFAM" id="SSF52096">
    <property type="entry name" value="ClpP/crotonase"/>
    <property type="match status" value="1"/>
</dbReference>
<keyword evidence="9" id="KW-1185">Reference proteome</keyword>
<dbReference type="InterPro" id="IPR023562">
    <property type="entry name" value="ClpP/TepA"/>
</dbReference>
<dbReference type="EMBL" id="JACHEP010000013">
    <property type="protein sequence ID" value="MBB5325194.1"/>
    <property type="molecule type" value="Genomic_DNA"/>
</dbReference>
<proteinExistence type="inferred from homology"/>
<feature type="compositionally biased region" description="Low complexity" evidence="7">
    <location>
        <begin position="302"/>
        <end position="314"/>
    </location>
</feature>
<dbReference type="PRINTS" id="PR00127">
    <property type="entry name" value="CLPPROTEASEP"/>
</dbReference>
<evidence type="ECO:0000256" key="6">
    <source>
        <dbReference type="RuleBase" id="RU003567"/>
    </source>
</evidence>
<keyword evidence="3 8" id="KW-0645">Protease</keyword>
<accession>A0A7W8IT00</accession>
<keyword evidence="4" id="KW-0378">Hydrolase</keyword>